<organism evidence="1 2">
    <name type="scientific">Haloferula sargassicola</name>
    <dbReference type="NCBI Taxonomy" id="490096"/>
    <lineage>
        <taxon>Bacteria</taxon>
        <taxon>Pseudomonadati</taxon>
        <taxon>Verrucomicrobiota</taxon>
        <taxon>Verrucomicrobiia</taxon>
        <taxon>Verrucomicrobiales</taxon>
        <taxon>Verrucomicrobiaceae</taxon>
        <taxon>Haloferula</taxon>
    </lineage>
</organism>
<keyword evidence="2" id="KW-1185">Reference proteome</keyword>
<dbReference type="InterPro" id="IPR013431">
    <property type="entry name" value="Delta_60_rpt"/>
</dbReference>
<reference evidence="1 2" key="1">
    <citation type="submission" date="2024-02" db="EMBL/GenBank/DDBJ databases">
        <title>Haloferula sargassicola NBRC 104335.</title>
        <authorList>
            <person name="Ichikawa N."/>
            <person name="Katano-Makiyama Y."/>
            <person name="Hidaka K."/>
        </authorList>
    </citation>
    <scope>NUCLEOTIDE SEQUENCE [LARGE SCALE GENOMIC DNA]</scope>
    <source>
        <strain evidence="1 2">NBRC 104335</strain>
    </source>
</reference>
<dbReference type="Proteomes" id="UP001476282">
    <property type="component" value="Unassembled WGS sequence"/>
</dbReference>
<dbReference type="Pfam" id="PF17164">
    <property type="entry name" value="DUF5122"/>
    <property type="match status" value="6"/>
</dbReference>
<comment type="caution">
    <text evidence="1">The sequence shown here is derived from an EMBL/GenBank/DDBJ whole genome shotgun (WGS) entry which is preliminary data.</text>
</comment>
<protein>
    <recommendedName>
        <fullName evidence="3">Delta-60 repeat domain-containing protein</fullName>
    </recommendedName>
</protein>
<dbReference type="SUPFAM" id="SSF101908">
    <property type="entry name" value="Putative isomerase YbhE"/>
    <property type="match status" value="1"/>
</dbReference>
<name>A0ABP9UQN5_9BACT</name>
<dbReference type="NCBIfam" id="TIGR02608">
    <property type="entry name" value="delta_60_rpt"/>
    <property type="match status" value="7"/>
</dbReference>
<sequence length="582" mass="60044">MRLAGEAPGAFQFTLTATNPFGWTSTRSFGITILAPSDLMPGFGNGGTVVTAIGTGDDVAAAVGVQADGRIVAAGSSVVAGRKSFSAMRLLPGGAPDPAFGSGGKILPAIGTYGSQVTGLALLPDGRLLLAGYADQDGDTMFAMTRHRADGSLDPDFGSGGKVLSMLGETGSRAYGLALQNDGRMVMAGERQGASTYDFAAARFLPDGRLDATFGSGGWVTTDIGGNTHDYCRCVVVQPDGRVLLGGYATGAADYDFCLVRYRADGSLDPSLGGTGRVRTPVSTHHDFGRRLMLEPDGRILLVGSSDLGDILLVRYLPDGSPDPAFGIGGKVVRRVTTMSNDTYSAARQPDGKLVLTGSLSVGNGGNQEIMTLRLLPNGAPDPSFGSDGLLTTSLGSDDEEGRDIALAPDGSIVAAGFTRHGGTLDYAVLRFAGGAGWTTASRAAWRNYHFGNPADSGEAADGSDPDGDGLINLFEYAFSSDPKAGDAALLGPRPVHAGAGADLRFRCDASRTDLDYVLQASADLGSPLWIEIARSTGGAQTIPVLDRATVRDPGGGVRDVTITPSPALFPHGHGFFRVSIQ</sequence>
<accession>A0ABP9UQN5</accession>
<evidence type="ECO:0000313" key="1">
    <source>
        <dbReference type="EMBL" id="GAA5481624.1"/>
    </source>
</evidence>
<evidence type="ECO:0008006" key="3">
    <source>
        <dbReference type="Google" id="ProtNLM"/>
    </source>
</evidence>
<dbReference type="EMBL" id="BAABRI010000004">
    <property type="protein sequence ID" value="GAA5481624.1"/>
    <property type="molecule type" value="Genomic_DNA"/>
</dbReference>
<evidence type="ECO:0000313" key="2">
    <source>
        <dbReference type="Proteomes" id="UP001476282"/>
    </source>
</evidence>
<dbReference type="Gene3D" id="2.80.10.50">
    <property type="match status" value="2"/>
</dbReference>
<proteinExistence type="predicted"/>
<gene>
    <name evidence="1" type="ORF">Hsar01_00835</name>
</gene>